<keyword evidence="2" id="KW-1185">Reference proteome</keyword>
<accession>A0A150GRL1</accession>
<name>A0A150GRL1_GONPE</name>
<dbReference type="AlphaFoldDB" id="A0A150GRL1"/>
<dbReference type="OrthoDB" id="3017231at2759"/>
<dbReference type="Proteomes" id="UP000075714">
    <property type="component" value="Unassembled WGS sequence"/>
</dbReference>
<dbReference type="EMBL" id="LSYV01000010">
    <property type="protein sequence ID" value="KXZ52506.1"/>
    <property type="molecule type" value="Genomic_DNA"/>
</dbReference>
<comment type="caution">
    <text evidence="1">The sequence shown here is derived from an EMBL/GenBank/DDBJ whole genome shotgun (WGS) entry which is preliminary data.</text>
</comment>
<evidence type="ECO:0000313" key="1">
    <source>
        <dbReference type="EMBL" id="KXZ52506.1"/>
    </source>
</evidence>
<protein>
    <submittedName>
        <fullName evidence="1">Uncharacterized protein</fullName>
    </submittedName>
</protein>
<gene>
    <name evidence="1" type="ORF">GPECTOR_9g550</name>
</gene>
<evidence type="ECO:0000313" key="2">
    <source>
        <dbReference type="Proteomes" id="UP000075714"/>
    </source>
</evidence>
<sequence>MSILGLSFQEVQPIVLCAQDFPDGYSEGRHPDDYVKMNTAIQPQFILHNQRGRFSRLWWRVSWKLQDGTFVPMSFLLDTSAPKHIYLSEDALNLLEADKQVVHNDDMGAQHVTLFTKKCAVEAMPHTQNPANILGLKMLRRFGLELYNDEPGFQFKTNIPFLTPELL</sequence>
<proteinExistence type="predicted"/>
<reference evidence="2" key="1">
    <citation type="journal article" date="2016" name="Nat. Commun.">
        <title>The Gonium pectorale genome demonstrates co-option of cell cycle regulation during the evolution of multicellularity.</title>
        <authorList>
            <person name="Hanschen E.R."/>
            <person name="Marriage T.N."/>
            <person name="Ferris P.J."/>
            <person name="Hamaji T."/>
            <person name="Toyoda A."/>
            <person name="Fujiyama A."/>
            <person name="Neme R."/>
            <person name="Noguchi H."/>
            <person name="Minakuchi Y."/>
            <person name="Suzuki M."/>
            <person name="Kawai-Toyooka H."/>
            <person name="Smith D.R."/>
            <person name="Sparks H."/>
            <person name="Anderson J."/>
            <person name="Bakaric R."/>
            <person name="Luria V."/>
            <person name="Karger A."/>
            <person name="Kirschner M.W."/>
            <person name="Durand P.M."/>
            <person name="Michod R.E."/>
            <person name="Nozaki H."/>
            <person name="Olson B.J."/>
        </authorList>
    </citation>
    <scope>NUCLEOTIDE SEQUENCE [LARGE SCALE GENOMIC DNA]</scope>
    <source>
        <strain evidence="2">NIES-2863</strain>
    </source>
</reference>
<organism evidence="1 2">
    <name type="scientific">Gonium pectorale</name>
    <name type="common">Green alga</name>
    <dbReference type="NCBI Taxonomy" id="33097"/>
    <lineage>
        <taxon>Eukaryota</taxon>
        <taxon>Viridiplantae</taxon>
        <taxon>Chlorophyta</taxon>
        <taxon>core chlorophytes</taxon>
        <taxon>Chlorophyceae</taxon>
        <taxon>CS clade</taxon>
        <taxon>Chlamydomonadales</taxon>
        <taxon>Volvocaceae</taxon>
        <taxon>Gonium</taxon>
    </lineage>
</organism>